<protein>
    <submittedName>
        <fullName evidence="1">Uncharacterized protein</fullName>
    </submittedName>
</protein>
<dbReference type="Proteomes" id="UP001143910">
    <property type="component" value="Unassembled WGS sequence"/>
</dbReference>
<sequence length="573" mass="64336">MYESLVAAFFGSAAAFLLWKYLIYPLFLSPLASVPAAHPIARISTIWIDWQRLRGRDFQSISAAFQSKGDYVVVSPQEIAVNDMDAVNSVWGIGATDFDKHPSYDYWATQGSLNTFTSVLGPDHRRRHKRIRGVHNRSFIGSSIHIREIMRNLMINKVYPVIENVSASPQQSTNLLPLTLSMILDCTSAFAFGAPLALDFVTDVKAREKWWNLFLVAFPNDQSLFWLREHPIVTKYLCMLGVPLASKERVAARRQFESWALPKVDEAEKVLKRRDKGESIENGELPVLYDAVRSDLAQSQPEAGKVFDPTLAERRELASECLDHVAFTAEAFGTVFTYIVYELSHHSKIQSALREELRTIKNPFFDSETPTDIPDSNALERLPLLGAVIKESLRLRNTSPNADPRVTPSNSACTVGTLNNVPPNTRVCSYGWCLHRNPDVYHDPLTWDPYRWLEGGSDDAAAAKKWFFAFGAGSRKCIGQHIAVERMYFMFLFPSSPFKFSKVLTGLVISVMRFSIATLYSRFSTEVTDETAYPGRNNPMSSDLSENLQIKFQKLPIPNGVEGETGAPTDSGV</sequence>
<name>A0ACC1NKE0_9HYPO</name>
<evidence type="ECO:0000313" key="1">
    <source>
        <dbReference type="EMBL" id="KAJ2979321.1"/>
    </source>
</evidence>
<proteinExistence type="predicted"/>
<reference evidence="1" key="1">
    <citation type="submission" date="2022-08" db="EMBL/GenBank/DDBJ databases">
        <title>Genome Sequence of Lecanicillium fungicola.</title>
        <authorList>
            <person name="Buettner E."/>
        </authorList>
    </citation>
    <scope>NUCLEOTIDE SEQUENCE</scope>
    <source>
        <strain evidence="1">Babe33</strain>
    </source>
</reference>
<keyword evidence="2" id="KW-1185">Reference proteome</keyword>
<comment type="caution">
    <text evidence="1">The sequence shown here is derived from an EMBL/GenBank/DDBJ whole genome shotgun (WGS) entry which is preliminary data.</text>
</comment>
<organism evidence="1 2">
    <name type="scientific">Zarea fungicola</name>
    <dbReference type="NCBI Taxonomy" id="93591"/>
    <lineage>
        <taxon>Eukaryota</taxon>
        <taxon>Fungi</taxon>
        <taxon>Dikarya</taxon>
        <taxon>Ascomycota</taxon>
        <taxon>Pezizomycotina</taxon>
        <taxon>Sordariomycetes</taxon>
        <taxon>Hypocreomycetidae</taxon>
        <taxon>Hypocreales</taxon>
        <taxon>Cordycipitaceae</taxon>
        <taxon>Zarea</taxon>
    </lineage>
</organism>
<evidence type="ECO:0000313" key="2">
    <source>
        <dbReference type="Proteomes" id="UP001143910"/>
    </source>
</evidence>
<gene>
    <name evidence="1" type="ORF">NQ176_g3330</name>
</gene>
<accession>A0ACC1NKE0</accession>
<dbReference type="EMBL" id="JANJQO010000294">
    <property type="protein sequence ID" value="KAJ2979321.1"/>
    <property type="molecule type" value="Genomic_DNA"/>
</dbReference>